<dbReference type="EMBL" id="PKSM01000006">
    <property type="protein sequence ID" value="POW22810.1"/>
    <property type="molecule type" value="Genomic_DNA"/>
</dbReference>
<keyword evidence="4" id="KW-1185">Reference proteome</keyword>
<comment type="caution">
    <text evidence="3">The sequence shown here is derived from an EMBL/GenBank/DDBJ whole genome shotgun (WGS) entry which is preliminary data.</text>
</comment>
<reference evidence="4" key="2">
    <citation type="journal article" date="2018" name="BMC Genomics">
        <title>Genomic insights into host adaptation between the wheat stripe rust pathogen (Puccinia striiformis f. sp. tritici) and the barley stripe rust pathogen (Puccinia striiformis f. sp. hordei).</title>
        <authorList>
            <person name="Xia C."/>
            <person name="Wang M."/>
            <person name="Yin C."/>
            <person name="Cornejo O.E."/>
            <person name="Hulbert S.H."/>
            <person name="Chen X."/>
        </authorList>
    </citation>
    <scope>NUCLEOTIDE SEQUENCE [LARGE SCALE GENOMIC DNA]</scope>
    <source>
        <strain evidence="4">93TX-2</strain>
    </source>
</reference>
<dbReference type="VEuPathDB" id="FungiDB:PSHT_00787"/>
<dbReference type="Proteomes" id="UP000238274">
    <property type="component" value="Unassembled WGS sequence"/>
</dbReference>
<name>A0A2S4WLZ1_9BASI</name>
<organism evidence="3 4">
    <name type="scientific">Puccinia striiformis</name>
    <dbReference type="NCBI Taxonomy" id="27350"/>
    <lineage>
        <taxon>Eukaryota</taxon>
        <taxon>Fungi</taxon>
        <taxon>Dikarya</taxon>
        <taxon>Basidiomycota</taxon>
        <taxon>Pucciniomycotina</taxon>
        <taxon>Pucciniomycetes</taxon>
        <taxon>Pucciniales</taxon>
        <taxon>Pucciniaceae</taxon>
        <taxon>Puccinia</taxon>
    </lineage>
</organism>
<keyword evidence="2" id="KW-1133">Transmembrane helix</keyword>
<sequence>ACCFPPFFFYFFLRSPLFLFFFFFAPPENPRVLAAPGLVCSISHCQPISLHPPGLIPPKCSHCRSHSSTLIRSDGHQQQYSNGKMAKGLSDPPQAS</sequence>
<keyword evidence="2" id="KW-0472">Membrane</keyword>
<reference evidence="4" key="3">
    <citation type="journal article" date="2018" name="Mol. Plant Microbe Interact.">
        <title>Genome sequence resources for the wheat stripe rust pathogen (Puccinia striiformis f. sp. tritici) and the barley stripe rust pathogen (Puccinia striiformis f. sp. hordei).</title>
        <authorList>
            <person name="Xia C."/>
            <person name="Wang M."/>
            <person name="Yin C."/>
            <person name="Cornejo O.E."/>
            <person name="Hulbert S.H."/>
            <person name="Chen X."/>
        </authorList>
    </citation>
    <scope>NUCLEOTIDE SEQUENCE [LARGE SCALE GENOMIC DNA]</scope>
    <source>
        <strain evidence="4">93TX-2</strain>
    </source>
</reference>
<evidence type="ECO:0000313" key="3">
    <source>
        <dbReference type="EMBL" id="POW22810.1"/>
    </source>
</evidence>
<reference evidence="3 4" key="1">
    <citation type="submission" date="2017-12" db="EMBL/GenBank/DDBJ databases">
        <title>Gene loss provides genomic basis for host adaptation in cereal stripe rust fungi.</title>
        <authorList>
            <person name="Xia C."/>
        </authorList>
    </citation>
    <scope>NUCLEOTIDE SEQUENCE [LARGE SCALE GENOMIC DNA]</scope>
    <source>
        <strain evidence="3 4">93TX-2</strain>
    </source>
</reference>
<dbReference type="AlphaFoldDB" id="A0A2S4WLZ1"/>
<evidence type="ECO:0000313" key="4">
    <source>
        <dbReference type="Proteomes" id="UP000238274"/>
    </source>
</evidence>
<evidence type="ECO:0000256" key="2">
    <source>
        <dbReference type="SAM" id="Phobius"/>
    </source>
</evidence>
<feature type="region of interest" description="Disordered" evidence="1">
    <location>
        <begin position="71"/>
        <end position="96"/>
    </location>
</feature>
<feature type="non-terminal residue" evidence="3">
    <location>
        <position position="1"/>
    </location>
</feature>
<proteinExistence type="predicted"/>
<feature type="transmembrane region" description="Helical" evidence="2">
    <location>
        <begin position="7"/>
        <end position="25"/>
    </location>
</feature>
<evidence type="ECO:0000256" key="1">
    <source>
        <dbReference type="SAM" id="MobiDB-lite"/>
    </source>
</evidence>
<gene>
    <name evidence="3" type="ORF">PSHT_00787</name>
</gene>
<keyword evidence="2" id="KW-0812">Transmembrane</keyword>
<protein>
    <submittedName>
        <fullName evidence="3">Uncharacterized protein</fullName>
    </submittedName>
</protein>
<feature type="compositionally biased region" description="Polar residues" evidence="1">
    <location>
        <begin position="71"/>
        <end position="82"/>
    </location>
</feature>
<accession>A0A2S4WLZ1</accession>